<dbReference type="Proteomes" id="UP000595460">
    <property type="component" value="Chromosome"/>
</dbReference>
<feature type="domain" description="HTH marR-type" evidence="1">
    <location>
        <begin position="29"/>
        <end position="171"/>
    </location>
</feature>
<dbReference type="InterPro" id="IPR036388">
    <property type="entry name" value="WH-like_DNA-bd_sf"/>
</dbReference>
<accession>A0ABX7BV78</accession>
<evidence type="ECO:0000313" key="3">
    <source>
        <dbReference type="Proteomes" id="UP000595460"/>
    </source>
</evidence>
<reference evidence="2 3" key="1">
    <citation type="submission" date="2021-01" db="EMBL/GenBank/DDBJ databases">
        <title>Genome seq and assembly of Devosia sp. G19.</title>
        <authorList>
            <person name="Chhetri G."/>
        </authorList>
    </citation>
    <scope>NUCLEOTIDE SEQUENCE [LARGE SCALE GENOMIC DNA]</scope>
    <source>
        <strain evidence="2 3">G19</strain>
    </source>
</reference>
<evidence type="ECO:0000313" key="2">
    <source>
        <dbReference type="EMBL" id="QQR35458.1"/>
    </source>
</evidence>
<keyword evidence="3" id="KW-1185">Reference proteome</keyword>
<dbReference type="InterPro" id="IPR039422">
    <property type="entry name" value="MarR/SlyA-like"/>
</dbReference>
<dbReference type="InterPro" id="IPR036390">
    <property type="entry name" value="WH_DNA-bd_sf"/>
</dbReference>
<dbReference type="Gene3D" id="1.10.10.10">
    <property type="entry name" value="Winged helix-like DNA-binding domain superfamily/Winged helix DNA-binding domain"/>
    <property type="match status" value="1"/>
</dbReference>
<dbReference type="InterPro" id="IPR000835">
    <property type="entry name" value="HTH_MarR-typ"/>
</dbReference>
<gene>
    <name evidence="2" type="ORF">JI749_14010</name>
</gene>
<organism evidence="2 3">
    <name type="scientific">Devosia oryziradicis</name>
    <dbReference type="NCBI Taxonomy" id="2801335"/>
    <lineage>
        <taxon>Bacteria</taxon>
        <taxon>Pseudomonadati</taxon>
        <taxon>Pseudomonadota</taxon>
        <taxon>Alphaproteobacteria</taxon>
        <taxon>Hyphomicrobiales</taxon>
        <taxon>Devosiaceae</taxon>
        <taxon>Devosia</taxon>
    </lineage>
</organism>
<dbReference type="PROSITE" id="PS50995">
    <property type="entry name" value="HTH_MARR_2"/>
    <property type="match status" value="1"/>
</dbReference>
<dbReference type="Pfam" id="PF12802">
    <property type="entry name" value="MarR_2"/>
    <property type="match status" value="1"/>
</dbReference>
<proteinExistence type="predicted"/>
<dbReference type="PRINTS" id="PR00598">
    <property type="entry name" value="HTHMARR"/>
</dbReference>
<evidence type="ECO:0000259" key="1">
    <source>
        <dbReference type="PROSITE" id="PS50995"/>
    </source>
</evidence>
<sequence>MNRPGNIDINTLLRKAGIAEETADAVIGIDALLQNWRRRAMKRELGHRALVDLKIGIDLAQYDVLVAIEAPVGEFGETLGTETMVATVAERLNIDPSRASRVVSEMVELGYARRAVSQADARRTIIELTDAGRTIVEAVRAYKFLIMGDFLSSWTAEDLAVFMPLLRKFGHWSENSEQAADKFADDIALLAQQIAAGRKQAEPV</sequence>
<dbReference type="EMBL" id="CP068047">
    <property type="protein sequence ID" value="QQR35458.1"/>
    <property type="molecule type" value="Genomic_DNA"/>
</dbReference>
<dbReference type="RefSeq" id="WP_201655112.1">
    <property type="nucleotide sequence ID" value="NZ_CP068047.1"/>
</dbReference>
<dbReference type="SUPFAM" id="SSF46785">
    <property type="entry name" value="Winged helix' DNA-binding domain"/>
    <property type="match status" value="1"/>
</dbReference>
<dbReference type="PANTHER" id="PTHR33164:SF57">
    <property type="entry name" value="MARR-FAMILY TRANSCRIPTIONAL REGULATOR"/>
    <property type="match status" value="1"/>
</dbReference>
<dbReference type="PANTHER" id="PTHR33164">
    <property type="entry name" value="TRANSCRIPTIONAL REGULATOR, MARR FAMILY"/>
    <property type="match status" value="1"/>
</dbReference>
<name>A0ABX7BV78_9HYPH</name>
<protein>
    <submittedName>
        <fullName evidence="2">MarR family transcriptional regulator</fullName>
    </submittedName>
</protein>
<dbReference type="SMART" id="SM00347">
    <property type="entry name" value="HTH_MARR"/>
    <property type="match status" value="1"/>
</dbReference>